<evidence type="ECO:0000256" key="1">
    <source>
        <dbReference type="ARBA" id="ARBA00009353"/>
    </source>
</evidence>
<organism evidence="4 5">
    <name type="scientific">Ornithinibacillus halophilus</name>
    <dbReference type="NCBI Taxonomy" id="930117"/>
    <lineage>
        <taxon>Bacteria</taxon>
        <taxon>Bacillati</taxon>
        <taxon>Bacillota</taxon>
        <taxon>Bacilli</taxon>
        <taxon>Bacillales</taxon>
        <taxon>Bacillaceae</taxon>
        <taxon>Ornithinibacillus</taxon>
    </lineage>
</organism>
<accession>A0A1M5MND9</accession>
<dbReference type="AlphaFoldDB" id="A0A1M5MND9"/>
<evidence type="ECO:0000259" key="2">
    <source>
        <dbReference type="Pfam" id="PF01370"/>
    </source>
</evidence>
<proteinExistence type="inferred from homology"/>
<keyword evidence="5" id="KW-1185">Reference proteome</keyword>
<dbReference type="PANTHER" id="PTHR11092">
    <property type="entry name" value="SUGAR NUCLEOTIDE EPIMERASE RELATED"/>
    <property type="match status" value="1"/>
</dbReference>
<dbReference type="InterPro" id="IPR013549">
    <property type="entry name" value="DUF1731"/>
</dbReference>
<evidence type="ECO:0000259" key="3">
    <source>
        <dbReference type="Pfam" id="PF08338"/>
    </source>
</evidence>
<evidence type="ECO:0000313" key="4">
    <source>
        <dbReference type="EMBL" id="SHG78756.1"/>
    </source>
</evidence>
<dbReference type="RefSeq" id="WP_072891880.1">
    <property type="nucleotide sequence ID" value="NZ_FQVW01000062.1"/>
</dbReference>
<dbReference type="Pfam" id="PF01370">
    <property type="entry name" value="Epimerase"/>
    <property type="match status" value="1"/>
</dbReference>
<evidence type="ECO:0008006" key="6">
    <source>
        <dbReference type="Google" id="ProtNLM"/>
    </source>
</evidence>
<dbReference type="OrthoDB" id="9801773at2"/>
<gene>
    <name evidence="4" type="ORF">SAMN05216225_10627</name>
</gene>
<feature type="domain" description="NAD-dependent epimerase/dehydratase" evidence="2">
    <location>
        <begin position="4"/>
        <end position="211"/>
    </location>
</feature>
<dbReference type="Pfam" id="PF08338">
    <property type="entry name" value="DUF1731"/>
    <property type="match status" value="1"/>
</dbReference>
<name>A0A1M5MND9_9BACI</name>
<evidence type="ECO:0000313" key="5">
    <source>
        <dbReference type="Proteomes" id="UP000183988"/>
    </source>
</evidence>
<protein>
    <recommendedName>
        <fullName evidence="6">TIGR01777 family protein</fullName>
    </recommendedName>
</protein>
<reference evidence="4 5" key="1">
    <citation type="submission" date="2016-11" db="EMBL/GenBank/DDBJ databases">
        <authorList>
            <person name="Jaros S."/>
            <person name="Januszkiewicz K."/>
            <person name="Wedrychowicz H."/>
        </authorList>
    </citation>
    <scope>NUCLEOTIDE SEQUENCE [LARGE SCALE GENOMIC DNA]</scope>
    <source>
        <strain evidence="4 5">IBRC-M 10683</strain>
    </source>
</reference>
<dbReference type="Proteomes" id="UP000183988">
    <property type="component" value="Unassembled WGS sequence"/>
</dbReference>
<sequence>MNFLITGGTGFVGRNLVHALHRKGHHTYILTRSPEKFEQESASTFIGYDYPVDQLPKIYGVINLAGESLFGYWTNQKKKKILSSRIDTTNHVIKMIKEMKQKPDVFISGSAVGFYGMSDERIFSEDTETPGDDFLADVVVKWEDAAKQAEELGIRTVFTRFGVILGREGALPLMSMPVKMFVGGKVGKGEQWMSWVHIEDAVQILVFSAFNKKISGPINVTSPNPKRNKDFIKVLAKALKRPNWLPAPAPMFRMATGQMSQLITSGQYVLPKKAENHGYEFEYPNLEDALKQIFG</sequence>
<dbReference type="CDD" id="cd05242">
    <property type="entry name" value="SDR_a8"/>
    <property type="match status" value="1"/>
</dbReference>
<feature type="domain" description="DUF1731" evidence="3">
    <location>
        <begin position="247"/>
        <end position="293"/>
    </location>
</feature>
<dbReference type="EMBL" id="FQVW01000062">
    <property type="protein sequence ID" value="SHG78756.1"/>
    <property type="molecule type" value="Genomic_DNA"/>
</dbReference>
<dbReference type="SUPFAM" id="SSF51735">
    <property type="entry name" value="NAD(P)-binding Rossmann-fold domains"/>
    <property type="match status" value="1"/>
</dbReference>
<dbReference type="InterPro" id="IPR010099">
    <property type="entry name" value="SDR39U1"/>
</dbReference>
<dbReference type="STRING" id="930117.SAMN05216225_10627"/>
<dbReference type="InterPro" id="IPR036291">
    <property type="entry name" value="NAD(P)-bd_dom_sf"/>
</dbReference>
<dbReference type="InterPro" id="IPR001509">
    <property type="entry name" value="Epimerase_deHydtase"/>
</dbReference>
<dbReference type="Gene3D" id="3.40.50.720">
    <property type="entry name" value="NAD(P)-binding Rossmann-like Domain"/>
    <property type="match status" value="1"/>
</dbReference>
<comment type="similarity">
    <text evidence="1">Belongs to the NAD(P)-dependent epimerase/dehydratase family. SDR39U1 subfamily.</text>
</comment>
<dbReference type="NCBIfam" id="TIGR01777">
    <property type="entry name" value="yfcH"/>
    <property type="match status" value="1"/>
</dbReference>
<dbReference type="PANTHER" id="PTHR11092:SF0">
    <property type="entry name" value="EPIMERASE FAMILY PROTEIN SDR39U1"/>
    <property type="match status" value="1"/>
</dbReference>